<dbReference type="InterPro" id="IPR020825">
    <property type="entry name" value="Phe-tRNA_synthase-like_B3/B4"/>
</dbReference>
<accession>A0A9X0CZ32</accession>
<organism evidence="2 3">
    <name type="scientific">Desmophyllum pertusum</name>
    <dbReference type="NCBI Taxonomy" id="174260"/>
    <lineage>
        <taxon>Eukaryota</taxon>
        <taxon>Metazoa</taxon>
        <taxon>Cnidaria</taxon>
        <taxon>Anthozoa</taxon>
        <taxon>Hexacorallia</taxon>
        <taxon>Scleractinia</taxon>
        <taxon>Caryophylliina</taxon>
        <taxon>Caryophylliidae</taxon>
        <taxon>Desmophyllum</taxon>
    </lineage>
</organism>
<dbReference type="Gene3D" id="3.30.930.10">
    <property type="entry name" value="Bira Bifunctional Protein, Domain 2"/>
    <property type="match status" value="1"/>
</dbReference>
<dbReference type="OrthoDB" id="1698572at2759"/>
<sequence length="312" mass="34875">MPPIINGEHSKITLNTKNVFIESTATDLHKAKIVLDTLVTMFSVYCAEPFVVESVEVEQPDGSVVVYPELKYRHEVVRVEEINKKIGIKESPERVADLLTRMCLQSEVIDGGKNVAISHGFNNIVKTIPSTNTIANQCSRDDVSEKLKKPLSSSKAVHIANPKTLEFQVARTTLIPGLLKTVSCNKKMPLPMKLFEISDVVHSDEQKDVGARNHRHFCAVNYNKTPGFEVIHGLLDRTMQLLEVPYTEDKTSLHGYYLKAHEDETYFPGRCAQVIANGKPIGIMGVLHPEVVNNFELNLPCAVLELDVEEFL</sequence>
<evidence type="ECO:0000259" key="1">
    <source>
        <dbReference type="Pfam" id="PF17759"/>
    </source>
</evidence>
<reference evidence="2" key="1">
    <citation type="submission" date="2023-01" db="EMBL/GenBank/DDBJ databases">
        <title>Genome assembly of the deep-sea coral Lophelia pertusa.</title>
        <authorList>
            <person name="Herrera S."/>
            <person name="Cordes E."/>
        </authorList>
    </citation>
    <scope>NUCLEOTIDE SEQUENCE</scope>
    <source>
        <strain evidence="2">USNM1676648</strain>
        <tissue evidence="2">Polyp</tissue>
    </source>
</reference>
<dbReference type="PANTHER" id="PTHR10947:SF0">
    <property type="entry name" value="PHENYLALANINE--TRNA LIGASE BETA SUBUNIT"/>
    <property type="match status" value="1"/>
</dbReference>
<dbReference type="InterPro" id="IPR045060">
    <property type="entry name" value="Phe-tRNA-ligase_IIc_bsu"/>
</dbReference>
<dbReference type="GO" id="GO:0009328">
    <property type="term" value="C:phenylalanine-tRNA ligase complex"/>
    <property type="evidence" value="ECO:0007669"/>
    <property type="project" value="TreeGrafter"/>
</dbReference>
<dbReference type="GO" id="GO:0006432">
    <property type="term" value="P:phenylalanyl-tRNA aminoacylation"/>
    <property type="evidence" value="ECO:0007669"/>
    <property type="project" value="InterPro"/>
</dbReference>
<keyword evidence="3" id="KW-1185">Reference proteome</keyword>
<evidence type="ECO:0000313" key="3">
    <source>
        <dbReference type="Proteomes" id="UP001163046"/>
    </source>
</evidence>
<dbReference type="Pfam" id="PF17759">
    <property type="entry name" value="tRNA_synthFbeta"/>
    <property type="match status" value="1"/>
</dbReference>
<feature type="domain" description="Phenylalanyl tRNA synthetase beta chain core" evidence="1">
    <location>
        <begin position="137"/>
        <end position="308"/>
    </location>
</feature>
<name>A0A9X0CZ32_9CNID</name>
<dbReference type="GO" id="GO:0004826">
    <property type="term" value="F:phenylalanine-tRNA ligase activity"/>
    <property type="evidence" value="ECO:0007669"/>
    <property type="project" value="InterPro"/>
</dbReference>
<dbReference type="Proteomes" id="UP001163046">
    <property type="component" value="Unassembled WGS sequence"/>
</dbReference>
<dbReference type="SUPFAM" id="SSF55681">
    <property type="entry name" value="Class II aaRS and biotin synthetases"/>
    <property type="match status" value="1"/>
</dbReference>
<protein>
    <recommendedName>
        <fullName evidence="1">Phenylalanyl tRNA synthetase beta chain core domain-containing protein</fullName>
    </recommendedName>
</protein>
<dbReference type="AlphaFoldDB" id="A0A9X0CZ32"/>
<dbReference type="EMBL" id="MU826356">
    <property type="protein sequence ID" value="KAJ7379693.1"/>
    <property type="molecule type" value="Genomic_DNA"/>
</dbReference>
<evidence type="ECO:0000313" key="2">
    <source>
        <dbReference type="EMBL" id="KAJ7379693.1"/>
    </source>
</evidence>
<dbReference type="InterPro" id="IPR041616">
    <property type="entry name" value="PheRS_beta_core"/>
</dbReference>
<gene>
    <name evidence="2" type="ORF">OS493_014097</name>
</gene>
<dbReference type="PANTHER" id="PTHR10947">
    <property type="entry name" value="PHENYLALANYL-TRNA SYNTHETASE BETA CHAIN AND LEUCINE-RICH REPEAT-CONTAINING PROTEIN 47"/>
    <property type="match status" value="1"/>
</dbReference>
<dbReference type="FunFam" id="3.30.930.10:FF:000032">
    <property type="entry name" value="Phenylalanine--tRNA ligase beta subunit"/>
    <property type="match status" value="1"/>
</dbReference>
<proteinExistence type="predicted"/>
<dbReference type="InterPro" id="IPR045864">
    <property type="entry name" value="aa-tRNA-synth_II/BPL/LPL"/>
</dbReference>
<comment type="caution">
    <text evidence="2">The sequence shown here is derived from an EMBL/GenBank/DDBJ whole genome shotgun (WGS) entry which is preliminary data.</text>
</comment>
<dbReference type="Gene3D" id="3.50.40.10">
    <property type="entry name" value="Phenylalanyl-trna Synthetase, Chain B, domain 3"/>
    <property type="match status" value="1"/>
</dbReference>
<dbReference type="CDD" id="cd00769">
    <property type="entry name" value="PheRS_beta_core"/>
    <property type="match status" value="1"/>
</dbReference>